<proteinExistence type="predicted"/>
<reference evidence="2" key="1">
    <citation type="journal article" date="2005" name="PLoS Biol.">
        <title>The genomes of Oryza sativa: a history of duplications.</title>
        <authorList>
            <person name="Yu J."/>
            <person name="Wang J."/>
            <person name="Lin W."/>
            <person name="Li S."/>
            <person name="Li H."/>
            <person name="Zhou J."/>
            <person name="Ni P."/>
            <person name="Dong W."/>
            <person name="Hu S."/>
            <person name="Zeng C."/>
            <person name="Zhang J."/>
            <person name="Zhang Y."/>
            <person name="Li R."/>
            <person name="Xu Z."/>
            <person name="Li S."/>
            <person name="Li X."/>
            <person name="Zheng H."/>
            <person name="Cong L."/>
            <person name="Lin L."/>
            <person name="Yin J."/>
            <person name="Geng J."/>
            <person name="Li G."/>
            <person name="Shi J."/>
            <person name="Liu J."/>
            <person name="Lv H."/>
            <person name="Li J."/>
            <person name="Wang J."/>
            <person name="Deng Y."/>
            <person name="Ran L."/>
            <person name="Shi X."/>
            <person name="Wang X."/>
            <person name="Wu Q."/>
            <person name="Li C."/>
            <person name="Ren X."/>
            <person name="Wang J."/>
            <person name="Wang X."/>
            <person name="Li D."/>
            <person name="Liu D."/>
            <person name="Zhang X."/>
            <person name="Ji Z."/>
            <person name="Zhao W."/>
            <person name="Sun Y."/>
            <person name="Zhang Z."/>
            <person name="Bao J."/>
            <person name="Han Y."/>
            <person name="Dong L."/>
            <person name="Ji J."/>
            <person name="Chen P."/>
            <person name="Wu S."/>
            <person name="Liu J."/>
            <person name="Xiao Y."/>
            <person name="Bu D."/>
            <person name="Tan J."/>
            <person name="Yang L."/>
            <person name="Ye C."/>
            <person name="Zhang J."/>
            <person name="Xu J."/>
            <person name="Zhou Y."/>
            <person name="Yu Y."/>
            <person name="Zhang B."/>
            <person name="Zhuang S."/>
            <person name="Wei H."/>
            <person name="Liu B."/>
            <person name="Lei M."/>
            <person name="Yu H."/>
            <person name="Li Y."/>
            <person name="Xu H."/>
            <person name="Wei S."/>
            <person name="He X."/>
            <person name="Fang L."/>
            <person name="Zhang Z."/>
            <person name="Zhang Y."/>
            <person name="Huang X."/>
            <person name="Su Z."/>
            <person name="Tong W."/>
            <person name="Li J."/>
            <person name="Tong Z."/>
            <person name="Li S."/>
            <person name="Ye J."/>
            <person name="Wang L."/>
            <person name="Fang L."/>
            <person name="Lei T."/>
            <person name="Chen C."/>
            <person name="Chen H."/>
            <person name="Xu Z."/>
            <person name="Li H."/>
            <person name="Huang H."/>
            <person name="Zhang F."/>
            <person name="Xu H."/>
            <person name="Li N."/>
            <person name="Zhao C."/>
            <person name="Li S."/>
            <person name="Dong L."/>
            <person name="Huang Y."/>
            <person name="Li L."/>
            <person name="Xi Y."/>
            <person name="Qi Q."/>
            <person name="Li W."/>
            <person name="Zhang B."/>
            <person name="Hu W."/>
            <person name="Zhang Y."/>
            <person name="Tian X."/>
            <person name="Jiao Y."/>
            <person name="Liang X."/>
            <person name="Jin J."/>
            <person name="Gao L."/>
            <person name="Zheng W."/>
            <person name="Hao B."/>
            <person name="Liu S."/>
            <person name="Wang W."/>
            <person name="Yuan L."/>
            <person name="Cao M."/>
            <person name="McDermott J."/>
            <person name="Samudrala R."/>
            <person name="Wang J."/>
            <person name="Wong G.K."/>
            <person name="Yang H."/>
        </authorList>
    </citation>
    <scope>NUCLEOTIDE SEQUENCE [LARGE SCALE GENOMIC DNA]</scope>
</reference>
<reference evidence="2" key="2">
    <citation type="submission" date="2008-12" db="EMBL/GenBank/DDBJ databases">
        <title>Improved gene annotation of the rice (Oryza sativa) genomes.</title>
        <authorList>
            <person name="Wang J."/>
            <person name="Li R."/>
            <person name="Fan W."/>
            <person name="Huang Q."/>
            <person name="Zhang J."/>
            <person name="Zhou Y."/>
            <person name="Hu Y."/>
            <person name="Zi S."/>
            <person name="Li J."/>
            <person name="Ni P."/>
            <person name="Zheng H."/>
            <person name="Zhang Y."/>
            <person name="Zhao M."/>
            <person name="Hao Q."/>
            <person name="McDermott J."/>
            <person name="Samudrala R."/>
            <person name="Kristiansen K."/>
            <person name="Wong G.K.-S."/>
        </authorList>
    </citation>
    <scope>NUCLEOTIDE SEQUENCE</scope>
</reference>
<protein>
    <submittedName>
        <fullName evidence="2">Uncharacterized protein</fullName>
    </submittedName>
</protein>
<dbReference type="EMBL" id="CM000144">
    <property type="protein sequence ID" value="EAZ39211.1"/>
    <property type="molecule type" value="Genomic_DNA"/>
</dbReference>
<feature type="compositionally biased region" description="Gly residues" evidence="1">
    <location>
        <begin position="28"/>
        <end position="39"/>
    </location>
</feature>
<accession>A3BI22</accession>
<name>A3BI22_ORYSJ</name>
<dbReference type="Proteomes" id="UP000007752">
    <property type="component" value="Chromosome 7"/>
</dbReference>
<evidence type="ECO:0000313" key="2">
    <source>
        <dbReference type="EMBL" id="EAZ39211.1"/>
    </source>
</evidence>
<feature type="region of interest" description="Disordered" evidence="1">
    <location>
        <begin position="14"/>
        <end position="55"/>
    </location>
</feature>
<gene>
    <name evidence="2" type="ORF">OsJ_23636</name>
</gene>
<sequence length="55" mass="5616">MKRMDLAVAVLKTTGFASTAAKERDGGGEGGGSGSGGVRGRQVNFHGGEDEGRHR</sequence>
<dbReference type="AlphaFoldDB" id="A3BI22"/>
<evidence type="ECO:0000256" key="1">
    <source>
        <dbReference type="SAM" id="MobiDB-lite"/>
    </source>
</evidence>
<organism evidence="2">
    <name type="scientific">Oryza sativa subsp. japonica</name>
    <name type="common">Rice</name>
    <dbReference type="NCBI Taxonomy" id="39947"/>
    <lineage>
        <taxon>Eukaryota</taxon>
        <taxon>Viridiplantae</taxon>
        <taxon>Streptophyta</taxon>
        <taxon>Embryophyta</taxon>
        <taxon>Tracheophyta</taxon>
        <taxon>Spermatophyta</taxon>
        <taxon>Magnoliopsida</taxon>
        <taxon>Liliopsida</taxon>
        <taxon>Poales</taxon>
        <taxon>Poaceae</taxon>
        <taxon>BOP clade</taxon>
        <taxon>Oryzoideae</taxon>
        <taxon>Oryzeae</taxon>
        <taxon>Oryzinae</taxon>
        <taxon>Oryza</taxon>
        <taxon>Oryza sativa</taxon>
    </lineage>
</organism>